<organism evidence="1 2">
    <name type="scientific">Bordetella genomosp. 5</name>
    <dbReference type="NCBI Taxonomy" id="1395608"/>
    <lineage>
        <taxon>Bacteria</taxon>
        <taxon>Pseudomonadati</taxon>
        <taxon>Pseudomonadota</taxon>
        <taxon>Betaproteobacteria</taxon>
        <taxon>Burkholderiales</taxon>
        <taxon>Alcaligenaceae</taxon>
        <taxon>Bordetella</taxon>
    </lineage>
</organism>
<dbReference type="EMBL" id="NEVP01000010">
    <property type="protein sequence ID" value="OZI48062.1"/>
    <property type="molecule type" value="Genomic_DNA"/>
</dbReference>
<gene>
    <name evidence="1" type="ORF">CAL25_16945</name>
</gene>
<evidence type="ECO:0000313" key="1">
    <source>
        <dbReference type="EMBL" id="OZI48062.1"/>
    </source>
</evidence>
<comment type="caution">
    <text evidence="1">The sequence shown here is derived from an EMBL/GenBank/DDBJ whole genome shotgun (WGS) entry which is preliminary data.</text>
</comment>
<sequence length="93" mass="10361">MNSLFNIKNLVRRADRSALDNMQINVGDVVHLQVADGPAIRAKVIYNAPYNGTTTYTTDLVCAGNGAGARAARIRFRHEHVHRIESVRHQQHA</sequence>
<proteinExistence type="predicted"/>
<dbReference type="Proteomes" id="UP000216913">
    <property type="component" value="Unassembled WGS sequence"/>
</dbReference>
<protein>
    <submittedName>
        <fullName evidence="1">Uncharacterized protein</fullName>
    </submittedName>
</protein>
<evidence type="ECO:0000313" key="2">
    <source>
        <dbReference type="Proteomes" id="UP000216913"/>
    </source>
</evidence>
<name>A0A261TFS2_9BORD</name>
<dbReference type="RefSeq" id="WP_094801993.1">
    <property type="nucleotide sequence ID" value="NZ_NEVN01000008.1"/>
</dbReference>
<keyword evidence="2" id="KW-1185">Reference proteome</keyword>
<dbReference type="OrthoDB" id="8687995at2"/>
<reference evidence="1 2" key="1">
    <citation type="submission" date="2017-05" db="EMBL/GenBank/DDBJ databases">
        <title>Complete and WGS of Bordetella genogroups.</title>
        <authorList>
            <person name="Spilker T."/>
            <person name="LiPuma J."/>
        </authorList>
    </citation>
    <scope>NUCLEOTIDE SEQUENCE [LARGE SCALE GENOMIC DNA]</scope>
    <source>
        <strain evidence="1 2">AU10456</strain>
    </source>
</reference>
<dbReference type="AlphaFoldDB" id="A0A261TFS2"/>
<accession>A0A261TFS2</accession>